<proteinExistence type="predicted"/>
<sequence>MTTRRTARICTAFALASAVVLGGGVAAAADTYTRVFTGSGYSDWGFALDYARGQAYQKALADGFVYEQCVETGKVVLMFEAHVTWQCTREA</sequence>
<evidence type="ECO:0000313" key="3">
    <source>
        <dbReference type="Proteomes" id="UP000741013"/>
    </source>
</evidence>
<dbReference type="EMBL" id="JAGGMS010000001">
    <property type="protein sequence ID" value="MBP2184460.1"/>
    <property type="molecule type" value="Genomic_DNA"/>
</dbReference>
<evidence type="ECO:0000313" key="2">
    <source>
        <dbReference type="EMBL" id="MBP2184460.1"/>
    </source>
</evidence>
<comment type="caution">
    <text evidence="2">The sequence shown here is derived from an EMBL/GenBank/DDBJ whole genome shotgun (WGS) entry which is preliminary data.</text>
</comment>
<keyword evidence="3" id="KW-1185">Reference proteome</keyword>
<keyword evidence="1" id="KW-0732">Signal</keyword>
<feature type="signal peptide" evidence="1">
    <location>
        <begin position="1"/>
        <end position="28"/>
    </location>
</feature>
<reference evidence="2 3" key="1">
    <citation type="submission" date="2021-03" db="EMBL/GenBank/DDBJ databases">
        <title>Sequencing the genomes of 1000 actinobacteria strains.</title>
        <authorList>
            <person name="Klenk H.-P."/>
        </authorList>
    </citation>
    <scope>NUCLEOTIDE SEQUENCE [LARGE SCALE GENOMIC DNA]</scope>
    <source>
        <strain evidence="2 3">DSM 45510</strain>
    </source>
</reference>
<evidence type="ECO:0000256" key="1">
    <source>
        <dbReference type="SAM" id="SignalP"/>
    </source>
</evidence>
<accession>A0ABS4PZY1</accession>
<name>A0ABS4PZY1_9PSEU</name>
<feature type="chain" id="PRO_5045212286" evidence="1">
    <location>
        <begin position="29"/>
        <end position="91"/>
    </location>
</feature>
<gene>
    <name evidence="2" type="ORF">JOM49_005986</name>
</gene>
<organism evidence="2 3">
    <name type="scientific">Amycolatopsis magusensis</name>
    <dbReference type="NCBI Taxonomy" id="882444"/>
    <lineage>
        <taxon>Bacteria</taxon>
        <taxon>Bacillati</taxon>
        <taxon>Actinomycetota</taxon>
        <taxon>Actinomycetes</taxon>
        <taxon>Pseudonocardiales</taxon>
        <taxon>Pseudonocardiaceae</taxon>
        <taxon>Amycolatopsis</taxon>
    </lineage>
</organism>
<dbReference type="RefSeq" id="WP_209667474.1">
    <property type="nucleotide sequence ID" value="NZ_JAGGMS010000001.1"/>
</dbReference>
<dbReference type="Proteomes" id="UP000741013">
    <property type="component" value="Unassembled WGS sequence"/>
</dbReference>
<protein>
    <submittedName>
        <fullName evidence="2">Uncharacterized protein</fullName>
    </submittedName>
</protein>